<keyword evidence="1" id="KW-1133">Transmembrane helix</keyword>
<proteinExistence type="predicted"/>
<name>A0A6C0B8Z1_9ZZZZ</name>
<feature type="transmembrane region" description="Helical" evidence="1">
    <location>
        <begin position="56"/>
        <end position="78"/>
    </location>
</feature>
<evidence type="ECO:0000313" key="2">
    <source>
        <dbReference type="EMBL" id="QHS88171.1"/>
    </source>
</evidence>
<reference evidence="2" key="1">
    <citation type="journal article" date="2020" name="Nature">
        <title>Giant virus diversity and host interactions through global metagenomics.</title>
        <authorList>
            <person name="Schulz F."/>
            <person name="Roux S."/>
            <person name="Paez-Espino D."/>
            <person name="Jungbluth S."/>
            <person name="Walsh D.A."/>
            <person name="Denef V.J."/>
            <person name="McMahon K.D."/>
            <person name="Konstantinidis K.T."/>
            <person name="Eloe-Fadrosh E.A."/>
            <person name="Kyrpides N.C."/>
            <person name="Woyke T."/>
        </authorList>
    </citation>
    <scope>NUCLEOTIDE SEQUENCE</scope>
    <source>
        <strain evidence="2">GVMAG-M-3300010158-55</strain>
    </source>
</reference>
<dbReference type="AlphaFoldDB" id="A0A6C0B8Z1"/>
<feature type="transmembrane region" description="Helical" evidence="1">
    <location>
        <begin position="26"/>
        <end position="44"/>
    </location>
</feature>
<organism evidence="2">
    <name type="scientific">viral metagenome</name>
    <dbReference type="NCBI Taxonomy" id="1070528"/>
    <lineage>
        <taxon>unclassified sequences</taxon>
        <taxon>metagenomes</taxon>
        <taxon>organismal metagenomes</taxon>
    </lineage>
</organism>
<dbReference type="EMBL" id="MN739094">
    <property type="protein sequence ID" value="QHS88171.1"/>
    <property type="molecule type" value="Genomic_DNA"/>
</dbReference>
<keyword evidence="1" id="KW-0812">Transmembrane</keyword>
<sequence length="203" mass="22401">METEKPNFVNHVFNFETESKNEFVNIIQYCVLGVVFITLLNKSVQTYLPDVDKDKGTIAIVSEIVIQVIILFVGVVFIHRVITYIPTMSGIPYADLNVITTILPVLIIMLSVSKLGEKVSIVVDRFFQEPRATQVKLTPKQPISGSMPSSAPPQILPPGLNTSNPMATPEPDFNTMFSGPNTTLQNAQEPFEPMPSNFGGSLF</sequence>
<feature type="transmembrane region" description="Helical" evidence="1">
    <location>
        <begin position="90"/>
        <end position="112"/>
    </location>
</feature>
<accession>A0A6C0B8Z1</accession>
<keyword evidence="1" id="KW-0472">Membrane</keyword>
<protein>
    <submittedName>
        <fullName evidence="2">Uncharacterized protein</fullName>
    </submittedName>
</protein>
<evidence type="ECO:0000256" key="1">
    <source>
        <dbReference type="SAM" id="Phobius"/>
    </source>
</evidence>